<dbReference type="AlphaFoldDB" id="A0A9W7GJZ0"/>
<feature type="transmembrane region" description="Helical" evidence="1">
    <location>
        <begin position="20"/>
        <end position="43"/>
    </location>
</feature>
<dbReference type="PROSITE" id="PS51257">
    <property type="entry name" value="PROKAR_LIPOPROTEIN"/>
    <property type="match status" value="1"/>
</dbReference>
<sequence>MYLKSDLKEDASLLWTTWSVTWYACMCTLATFNLLLCFKLFLLSPRSVSSGTLSSSYRLTLIFASVCAYRSYFPTIYLTRSCFIESSFSGILIARLMAFVGELCWMYQVSNSLKSVNRALSRHPLVNVLADTVVILIAGQSASVPLYILVRAYMRSPIKDPSIRLYLIIFVSFMFIYDIWGVTTDVRSNWDRYTTERDEIPSPWLGFEAGLDEVTSECQLDRSWETWGSISCCFHR</sequence>
<dbReference type="EMBL" id="BRYA01000331">
    <property type="protein sequence ID" value="GMI47129.1"/>
    <property type="molecule type" value="Genomic_DNA"/>
</dbReference>
<feature type="transmembrane region" description="Helical" evidence="1">
    <location>
        <begin position="88"/>
        <end position="107"/>
    </location>
</feature>
<comment type="caution">
    <text evidence="2">The sequence shown here is derived from an EMBL/GenBank/DDBJ whole genome shotgun (WGS) entry which is preliminary data.</text>
</comment>
<name>A0A9W7GJZ0_9STRA</name>
<feature type="transmembrane region" description="Helical" evidence="1">
    <location>
        <begin position="162"/>
        <end position="180"/>
    </location>
</feature>
<keyword evidence="1" id="KW-0472">Membrane</keyword>
<evidence type="ECO:0000313" key="3">
    <source>
        <dbReference type="Proteomes" id="UP001165065"/>
    </source>
</evidence>
<gene>
    <name evidence="2" type="ORF">TrCOL_g5305</name>
</gene>
<keyword evidence="1" id="KW-1133">Transmembrane helix</keyword>
<feature type="transmembrane region" description="Helical" evidence="1">
    <location>
        <begin position="55"/>
        <end position="73"/>
    </location>
</feature>
<dbReference type="OrthoDB" id="193165at2759"/>
<dbReference type="Proteomes" id="UP001165065">
    <property type="component" value="Unassembled WGS sequence"/>
</dbReference>
<organism evidence="2 3">
    <name type="scientific">Triparma columacea</name>
    <dbReference type="NCBI Taxonomy" id="722753"/>
    <lineage>
        <taxon>Eukaryota</taxon>
        <taxon>Sar</taxon>
        <taxon>Stramenopiles</taxon>
        <taxon>Ochrophyta</taxon>
        <taxon>Bolidophyceae</taxon>
        <taxon>Parmales</taxon>
        <taxon>Triparmaceae</taxon>
        <taxon>Triparma</taxon>
    </lineage>
</organism>
<keyword evidence="1" id="KW-0812">Transmembrane</keyword>
<keyword evidence="3" id="KW-1185">Reference proteome</keyword>
<accession>A0A9W7GJZ0</accession>
<proteinExistence type="predicted"/>
<feature type="transmembrane region" description="Helical" evidence="1">
    <location>
        <begin position="128"/>
        <end position="150"/>
    </location>
</feature>
<evidence type="ECO:0000313" key="2">
    <source>
        <dbReference type="EMBL" id="GMI47129.1"/>
    </source>
</evidence>
<evidence type="ECO:0000256" key="1">
    <source>
        <dbReference type="SAM" id="Phobius"/>
    </source>
</evidence>
<protein>
    <submittedName>
        <fullName evidence="2">Uncharacterized protein</fullName>
    </submittedName>
</protein>
<reference evidence="3" key="1">
    <citation type="journal article" date="2023" name="Commun. Biol.">
        <title>Genome analysis of Parmales, the sister group of diatoms, reveals the evolutionary specialization of diatoms from phago-mixotrophs to photoautotrophs.</title>
        <authorList>
            <person name="Ban H."/>
            <person name="Sato S."/>
            <person name="Yoshikawa S."/>
            <person name="Yamada K."/>
            <person name="Nakamura Y."/>
            <person name="Ichinomiya M."/>
            <person name="Sato N."/>
            <person name="Blanc-Mathieu R."/>
            <person name="Endo H."/>
            <person name="Kuwata A."/>
            <person name="Ogata H."/>
        </authorList>
    </citation>
    <scope>NUCLEOTIDE SEQUENCE [LARGE SCALE GENOMIC DNA]</scope>
</reference>